<dbReference type="InterPro" id="IPR006171">
    <property type="entry name" value="TOPRIM_dom"/>
</dbReference>
<dbReference type="Pfam" id="PF23639">
    <property type="entry name" value="DUF7146"/>
    <property type="match status" value="1"/>
</dbReference>
<evidence type="ECO:0000256" key="5">
    <source>
        <dbReference type="ARBA" id="ARBA00022705"/>
    </source>
</evidence>
<dbReference type="GO" id="GO:0003677">
    <property type="term" value="F:DNA binding"/>
    <property type="evidence" value="ECO:0007669"/>
    <property type="project" value="InterPro"/>
</dbReference>
<dbReference type="EMBL" id="BBVC01000001">
    <property type="protein sequence ID" value="GAO97376.1"/>
    <property type="molecule type" value="Genomic_DNA"/>
</dbReference>
<evidence type="ECO:0000256" key="2">
    <source>
        <dbReference type="ARBA" id="ARBA00022515"/>
    </source>
</evidence>
<keyword evidence="6" id="KW-0804">Transcription</keyword>
<dbReference type="PROSITE" id="PS50880">
    <property type="entry name" value="TOPRIM"/>
    <property type="match status" value="1"/>
</dbReference>
<dbReference type="GO" id="GO:1990077">
    <property type="term" value="C:primosome complex"/>
    <property type="evidence" value="ECO:0007669"/>
    <property type="project" value="UniProtKB-KW"/>
</dbReference>
<protein>
    <submittedName>
        <fullName evidence="9">Multifunctional conjugation protein TraI</fullName>
    </submittedName>
</protein>
<evidence type="ECO:0000256" key="4">
    <source>
        <dbReference type="ARBA" id="ARBA00022695"/>
    </source>
</evidence>
<keyword evidence="1" id="KW-0240">DNA-directed RNA polymerase</keyword>
<evidence type="ECO:0000313" key="9">
    <source>
        <dbReference type="EMBL" id="GAO97376.1"/>
    </source>
</evidence>
<keyword evidence="5" id="KW-0235">DNA replication</keyword>
<dbReference type="OrthoDB" id="98563at2"/>
<dbReference type="Gene3D" id="2.30.30.940">
    <property type="match status" value="1"/>
</dbReference>
<reference evidence="9 10" key="1">
    <citation type="submission" date="2015-03" db="EMBL/GenBank/DDBJ databases">
        <title>Caedibacter varicaedens, whole genome shotgun sequence.</title>
        <authorList>
            <person name="Suzuki H."/>
            <person name="Dapper A.L."/>
            <person name="Gibson A.K."/>
            <person name="Jackson C."/>
            <person name="Lee H."/>
            <person name="Pejaver V.R."/>
            <person name="Doak T."/>
            <person name="Lynch M."/>
        </authorList>
    </citation>
    <scope>NUCLEOTIDE SEQUENCE [LARGE SCALE GENOMIC DNA]</scope>
</reference>
<keyword evidence="10" id="KW-1185">Reference proteome</keyword>
<feature type="region of interest" description="Disordered" evidence="7">
    <location>
        <begin position="640"/>
        <end position="674"/>
    </location>
</feature>
<feature type="domain" description="Toprim" evidence="8">
    <location>
        <begin position="898"/>
        <end position="983"/>
    </location>
</feature>
<comment type="caution">
    <text evidence="9">The sequence shown here is derived from an EMBL/GenBank/DDBJ whole genome shotgun (WGS) entry which is preliminary data.</text>
</comment>
<sequence>MGYAGAGKSAILEAAKEAWEASGYRVYGLSPFGKAAENLQKKGIPSQTLHKFLKSYHNGRSHYHVKSVLVLDEAGSVDVTRFQEFLAAVEHLGVKAVVVGDGAQTQPIEAGAAFRLVTSRMGLRKIETVVRQKETWQREASRLFGTYETRQALQMYQDRGHVQFVEEKIPDLQGLMAQEKHREIVECYNLSRRLCGNIYHKISEEAESKNLSSQETFVFLKKHQDYAVFKHWQTLRRSASDSILSHLEDCRPLMKELGVDPLKFAGQFVQRDRDVSSQNTQASQLVKFWNLPTPDPETLPHQCEVRAETKKEMVRQWAVSLKEFPDQSHVMLTYTNRDTASLNHEARHLMKQQRVVSLEEYVCTLRREDKDDFGRIVVTEEQKPFARGDQIVFTRNDNSLNVKNGTLGTIEEINSRKIRVKLEGEERHVSFALRLYPYFDYGWAVTIIKSQGITADRVFKLATYEENRNLAYVGMTRHHLSLKVFGSKLDFWRNDVFLDRLSSSKEKLLGLDYISQEEAARRLQPSHSKLAQALEKLGHQMDAIEFISRKGWERIAERFLGQTPRKENIQIPQESLEEAKRARLMGVHPGKISLKEKIVLKSAVLQQAGKLPPKTLTEAEMTAVFHPEPTAPVSPALSLKSGKMPHTFLSPTTPSPSPEQTTEKPQRRFAPDPQPLYRVEDVRRNLTSYSVEYLCTHLLGNSNPHLSNKRQLRYGKSGSLAITLTGKKMGMWHDFERGEGGDLFQLVQRERGGEFKEALAYVAEALRISPEHLLPRPTLSQKDDDTLKEERRRQKVQNLCNATIPLQGTLAETYLRKHRGIRGTLPADLQFIKSHYNYIAGKSFPVLAALARNKTGKVTGVQLVFLDRWTGQKAKADLTKQSVGSFIGSPVQIQKGSGVIFLAEGVETALSLKEAGLKGDIYATLSVSNIQGMGAFLQDKSRPVVICADADAENSPARKTVEEAASFLKDQGLAVSVIRPDLTKGDFNDILRKEGISAVQAYFRDYLKDGPELTSKASQPKVPTSPPSHSPYWEEEFKKQYLAAHPERATQKTITPSQSTPLTPSQIIGKFKFLTEQINTLENKSIVERLTKERNSLVAFILQDNTLMTRIRLRDNTVATHIAQIADSLKKQQERTINQKIELER</sequence>
<feature type="compositionally biased region" description="Basic and acidic residues" evidence="7">
    <location>
        <begin position="661"/>
        <end position="670"/>
    </location>
</feature>
<keyword evidence="3" id="KW-0808">Transferase</keyword>
<dbReference type="InterPro" id="IPR027417">
    <property type="entry name" value="P-loop_NTPase"/>
</dbReference>
<dbReference type="InterPro" id="IPR036977">
    <property type="entry name" value="DNA_primase_Znf_CHC2"/>
</dbReference>
<dbReference type="Pfam" id="PF13362">
    <property type="entry name" value="Toprim_3"/>
    <property type="match status" value="1"/>
</dbReference>
<dbReference type="GO" id="GO:0008270">
    <property type="term" value="F:zinc ion binding"/>
    <property type="evidence" value="ECO:0007669"/>
    <property type="project" value="InterPro"/>
</dbReference>
<dbReference type="SUPFAM" id="SSF57783">
    <property type="entry name" value="Zinc beta-ribbon"/>
    <property type="match status" value="1"/>
</dbReference>
<dbReference type="Pfam" id="PF13604">
    <property type="entry name" value="AAA_30"/>
    <property type="match status" value="1"/>
</dbReference>
<dbReference type="InterPro" id="IPR034154">
    <property type="entry name" value="TOPRIM_DnaG/twinkle"/>
</dbReference>
<organism evidence="9 10">
    <name type="scientific">Caedimonas varicaedens</name>
    <dbReference type="NCBI Taxonomy" id="1629334"/>
    <lineage>
        <taxon>Bacteria</taxon>
        <taxon>Pseudomonadati</taxon>
        <taxon>Pseudomonadota</taxon>
        <taxon>Alphaproteobacteria</taxon>
        <taxon>Holosporales</taxon>
        <taxon>Caedimonadaceae</taxon>
        <taxon>Caedimonas</taxon>
    </lineage>
</organism>
<dbReference type="Proteomes" id="UP000036771">
    <property type="component" value="Unassembled WGS sequence"/>
</dbReference>
<accession>A0A0K8MA65</accession>
<dbReference type="CDD" id="cd01029">
    <property type="entry name" value="TOPRIM_primases"/>
    <property type="match status" value="1"/>
</dbReference>
<dbReference type="GO" id="GO:0006269">
    <property type="term" value="P:DNA replication, synthesis of primer"/>
    <property type="evidence" value="ECO:0007669"/>
    <property type="project" value="UniProtKB-KW"/>
</dbReference>
<name>A0A0K8MA65_9PROT</name>
<dbReference type="GO" id="GO:0000428">
    <property type="term" value="C:DNA-directed RNA polymerase complex"/>
    <property type="evidence" value="ECO:0007669"/>
    <property type="project" value="UniProtKB-KW"/>
</dbReference>
<proteinExistence type="predicted"/>
<evidence type="ECO:0000313" key="10">
    <source>
        <dbReference type="Proteomes" id="UP000036771"/>
    </source>
</evidence>
<dbReference type="STRING" id="1629334.Cva_00007"/>
<dbReference type="CDD" id="cd18809">
    <property type="entry name" value="SF1_C_RecD"/>
    <property type="match status" value="1"/>
</dbReference>
<dbReference type="Gene3D" id="3.40.50.300">
    <property type="entry name" value="P-loop containing nucleotide triphosphate hydrolases"/>
    <property type="match status" value="2"/>
</dbReference>
<keyword evidence="2" id="KW-0639">Primosome</keyword>
<dbReference type="InterPro" id="IPR055570">
    <property type="entry name" value="DUF7146"/>
</dbReference>
<dbReference type="Gene3D" id="3.90.580.10">
    <property type="entry name" value="Zinc finger, CHC2-type domain"/>
    <property type="match status" value="1"/>
</dbReference>
<evidence type="ECO:0000256" key="6">
    <source>
        <dbReference type="ARBA" id="ARBA00023163"/>
    </source>
</evidence>
<dbReference type="SUPFAM" id="SSF52540">
    <property type="entry name" value="P-loop containing nucleoside triphosphate hydrolases"/>
    <property type="match status" value="2"/>
</dbReference>
<dbReference type="GO" id="GO:0016779">
    <property type="term" value="F:nucleotidyltransferase activity"/>
    <property type="evidence" value="ECO:0007669"/>
    <property type="project" value="UniProtKB-KW"/>
</dbReference>
<gene>
    <name evidence="9" type="primary">traI</name>
    <name evidence="9" type="ORF">Cva_00007</name>
</gene>
<evidence type="ECO:0000256" key="3">
    <source>
        <dbReference type="ARBA" id="ARBA00022679"/>
    </source>
</evidence>
<evidence type="ECO:0000256" key="1">
    <source>
        <dbReference type="ARBA" id="ARBA00022478"/>
    </source>
</evidence>
<evidence type="ECO:0000259" key="8">
    <source>
        <dbReference type="PROSITE" id="PS50880"/>
    </source>
</evidence>
<dbReference type="AlphaFoldDB" id="A0A0K8MA65"/>
<keyword evidence="4" id="KW-0548">Nucleotidyltransferase</keyword>
<evidence type="ECO:0000256" key="7">
    <source>
        <dbReference type="SAM" id="MobiDB-lite"/>
    </source>
</evidence>